<accession>A0ABU4RZA1</accession>
<reference evidence="2 3" key="1">
    <citation type="submission" date="2023-11" db="EMBL/GenBank/DDBJ databases">
        <title>Gilvimarinus fulvus sp. nov., isolated from the surface of Kelp.</title>
        <authorList>
            <person name="Sun Y.Y."/>
            <person name="Gong Y."/>
            <person name="Du Z.J."/>
        </authorList>
    </citation>
    <scope>NUCLEOTIDE SEQUENCE [LARGE SCALE GENOMIC DNA]</scope>
    <source>
        <strain evidence="2 3">SDUM040013</strain>
    </source>
</reference>
<feature type="compositionally biased region" description="Basic and acidic residues" evidence="1">
    <location>
        <begin position="433"/>
        <end position="458"/>
    </location>
</feature>
<protein>
    <submittedName>
        <fullName evidence="2">DUF1631 family protein</fullName>
    </submittedName>
</protein>
<proteinExistence type="predicted"/>
<organism evidence="2 3">
    <name type="scientific">Gilvimarinus gilvus</name>
    <dbReference type="NCBI Taxonomy" id="3058038"/>
    <lineage>
        <taxon>Bacteria</taxon>
        <taxon>Pseudomonadati</taxon>
        <taxon>Pseudomonadota</taxon>
        <taxon>Gammaproteobacteria</taxon>
        <taxon>Cellvibrionales</taxon>
        <taxon>Cellvibrionaceae</taxon>
        <taxon>Gilvimarinus</taxon>
    </lineage>
</organism>
<name>A0ABU4RZA1_9GAMM</name>
<evidence type="ECO:0000256" key="1">
    <source>
        <dbReference type="SAM" id="MobiDB-lite"/>
    </source>
</evidence>
<dbReference type="EMBL" id="JAXAFO010000020">
    <property type="protein sequence ID" value="MDX6850192.1"/>
    <property type="molecule type" value="Genomic_DNA"/>
</dbReference>
<gene>
    <name evidence="2" type="ORF">SCD92_12535</name>
</gene>
<evidence type="ECO:0000313" key="3">
    <source>
        <dbReference type="Proteomes" id="UP001273505"/>
    </source>
</evidence>
<dbReference type="InterPro" id="IPR012434">
    <property type="entry name" value="DUF1631"/>
</dbReference>
<sequence>METEKVLVDKSRYSEIRTLLALGGASFAPASAAQLLSVGEDFHRADDIWPAYQRLPFAANAGLSGLYGCWLARALADNVHMVAQLAPVKSRILEYLLAYTAEDESLNLQYLNDNRRALDQCFFHLQSWYEGLGGSGRKFLERTEQLCTAMQAGPEHWAPALEEFNKLGDRELDKAAILAERMQTSEQGRIRAGMAQQRVTAVYNEFVALKPVPESTLSFIEEVILPSLQFTIINGSEHDSDWNFWVRVLQLMVWAVNPEKSEEDRQAFFQKGPALLSKLETTKANRVCTDSVYQSHLADFSEQVIILLKGQAPETVTAAKKQVSTEIEALKQLQTSSQEHRFSRGDWIEFDDGEQSIRCQFLMQATGTDLLLFVNRNGHKVLQKSVEQMTVCFEAGIAREIPQVPVASAALTATNARMAQLQQQLQARAQAKQQERDEAERKQREAHAARKRDLAARKEAETKARIEAKLLAQKQREQEQAALERRQAEEREAHEQAMCDKLDHLTLGTWADLPLADGKTVRCKLAVSMRSTGKYIFVDRVGTKVAELKYDELLAYLVEGRAVFHQPEQGFENRLETIVRGLRRTE</sequence>
<dbReference type="RefSeq" id="WP_302723717.1">
    <property type="nucleotide sequence ID" value="NZ_JAULRU010000692.1"/>
</dbReference>
<evidence type="ECO:0000313" key="2">
    <source>
        <dbReference type="EMBL" id="MDX6850192.1"/>
    </source>
</evidence>
<dbReference type="Pfam" id="PF07793">
    <property type="entry name" value="DUF1631"/>
    <property type="match status" value="2"/>
</dbReference>
<feature type="region of interest" description="Disordered" evidence="1">
    <location>
        <begin position="429"/>
        <end position="458"/>
    </location>
</feature>
<comment type="caution">
    <text evidence="2">The sequence shown here is derived from an EMBL/GenBank/DDBJ whole genome shotgun (WGS) entry which is preliminary data.</text>
</comment>
<keyword evidence="3" id="KW-1185">Reference proteome</keyword>
<dbReference type="Proteomes" id="UP001273505">
    <property type="component" value="Unassembled WGS sequence"/>
</dbReference>